<evidence type="ECO:0000313" key="1">
    <source>
        <dbReference type="EMBL" id="GAJ46634.1"/>
    </source>
</evidence>
<protein>
    <submittedName>
        <fullName evidence="2">Uncharacterized protein</fullName>
    </submittedName>
</protein>
<gene>
    <name evidence="1" type="ORF">HE1_00971</name>
    <name evidence="2" type="ORF">HE1_01194</name>
</gene>
<dbReference type="AlphaFoldDB" id="A0A023E173"/>
<evidence type="ECO:0000313" key="3">
    <source>
        <dbReference type="Proteomes" id="UP000024842"/>
    </source>
</evidence>
<organism evidence="2 3">
    <name type="scientific">Holospora elegans E1</name>
    <dbReference type="NCBI Taxonomy" id="1427503"/>
    <lineage>
        <taxon>Bacteria</taxon>
        <taxon>Pseudomonadati</taxon>
        <taxon>Pseudomonadota</taxon>
        <taxon>Alphaproteobacteria</taxon>
        <taxon>Holosporales</taxon>
        <taxon>Holosporaceae</taxon>
        <taxon>Holospora</taxon>
    </lineage>
</organism>
<dbReference type="RefSeq" id="WP_035545384.1">
    <property type="nucleotide sequence ID" value="NZ_BAUP01000124.1"/>
</dbReference>
<sequence>MLNEIVYKFNNVSYTKISERRRSCCVTNRRVEDRIKAILLSEWSVKLLEALLIDDRRGEGRSKVNGVKLGLCKQAEFFTNSKTYRTFGKPLRAYVKVSDMFFRYCVDDSKQDVARL</sequence>
<evidence type="ECO:0000313" key="2">
    <source>
        <dbReference type="EMBL" id="GAJ46852.1"/>
    </source>
</evidence>
<dbReference type="EMBL" id="BAUP01000150">
    <property type="protein sequence ID" value="GAJ46852.1"/>
    <property type="molecule type" value="Genomic_DNA"/>
</dbReference>
<proteinExistence type="predicted"/>
<dbReference type="EMBL" id="BAUP01000124">
    <property type="protein sequence ID" value="GAJ46634.1"/>
    <property type="molecule type" value="Genomic_DNA"/>
</dbReference>
<name>A0A023E173_9PROT</name>
<keyword evidence="3" id="KW-1185">Reference proteome</keyword>
<reference evidence="2 3" key="1">
    <citation type="journal article" date="2014" name="FEMS Microbiol. Lett.">
        <title>Draft genome sequences of three Holospora species (Holospora obtusa, Holospora undulata, and Holospora elegans), endonuclear symbiotic bacteria of the ciliate Paramecium caudatum.</title>
        <authorList>
            <person name="Dohra H."/>
            <person name="Tanaka K."/>
            <person name="Suzuki T."/>
            <person name="Fujishima M."/>
            <person name="Suzuki H."/>
        </authorList>
    </citation>
    <scope>NUCLEOTIDE SEQUENCE [LARGE SCALE GENOMIC DNA]</scope>
    <source>
        <strain evidence="2 3">E1</strain>
    </source>
</reference>
<dbReference type="Proteomes" id="UP000024842">
    <property type="component" value="Unassembled WGS sequence"/>
</dbReference>
<accession>A0A023E173</accession>
<comment type="caution">
    <text evidence="2">The sequence shown here is derived from an EMBL/GenBank/DDBJ whole genome shotgun (WGS) entry which is preliminary data.</text>
</comment>